<gene>
    <name evidence="1" type="ORF">FME95_12870</name>
</gene>
<keyword evidence="2" id="KW-1185">Reference proteome</keyword>
<organism evidence="1 2">
    <name type="scientific">Reinekea thalattae</name>
    <dbReference type="NCBI Taxonomy" id="2593301"/>
    <lineage>
        <taxon>Bacteria</taxon>
        <taxon>Pseudomonadati</taxon>
        <taxon>Pseudomonadota</taxon>
        <taxon>Gammaproteobacteria</taxon>
        <taxon>Oceanospirillales</taxon>
        <taxon>Saccharospirillaceae</taxon>
        <taxon>Reinekea</taxon>
    </lineage>
</organism>
<dbReference type="Proteomes" id="UP000321764">
    <property type="component" value="Unassembled WGS sequence"/>
</dbReference>
<dbReference type="AlphaFoldDB" id="A0A5C8YZV9"/>
<sequence>MEKSVKDSKLKALQNFRDVLSTHNIKTKEELISIADENAEIHLILVEHFKNNCWGHTELKTYDGYYCLNDYPKIGTYTFLYQERGSIRLEKKDFSSYFACLVYGIYF</sequence>
<evidence type="ECO:0000313" key="1">
    <source>
        <dbReference type="EMBL" id="TXR51412.1"/>
    </source>
</evidence>
<proteinExistence type="predicted"/>
<protein>
    <submittedName>
        <fullName evidence="1">Uncharacterized protein</fullName>
    </submittedName>
</protein>
<reference evidence="1 2" key="1">
    <citation type="submission" date="2019-07" db="EMBL/GenBank/DDBJ databases">
        <title>Reinekea sp. strain SSH23 genome sequencing and assembly.</title>
        <authorList>
            <person name="Kim I."/>
        </authorList>
    </citation>
    <scope>NUCLEOTIDE SEQUENCE [LARGE SCALE GENOMIC DNA]</scope>
    <source>
        <strain evidence="1 2">SSH23</strain>
    </source>
</reference>
<accession>A0A5C8YZV9</accession>
<dbReference type="EMBL" id="VKAD01000003">
    <property type="protein sequence ID" value="TXR51412.1"/>
    <property type="molecule type" value="Genomic_DNA"/>
</dbReference>
<name>A0A5C8YZV9_9GAMM</name>
<evidence type="ECO:0000313" key="2">
    <source>
        <dbReference type="Proteomes" id="UP000321764"/>
    </source>
</evidence>
<comment type="caution">
    <text evidence="1">The sequence shown here is derived from an EMBL/GenBank/DDBJ whole genome shotgun (WGS) entry which is preliminary data.</text>
</comment>